<dbReference type="EMBL" id="JAWHQM010000023">
    <property type="protein sequence ID" value="KAK5632147.1"/>
    <property type="molecule type" value="Genomic_DNA"/>
</dbReference>
<protein>
    <submittedName>
        <fullName evidence="2">Uncharacterized protein</fullName>
    </submittedName>
</protein>
<dbReference type="Proteomes" id="UP001305414">
    <property type="component" value="Unassembled WGS sequence"/>
</dbReference>
<organism evidence="2 3">
    <name type="scientific">Xylaria bambusicola</name>
    <dbReference type="NCBI Taxonomy" id="326684"/>
    <lineage>
        <taxon>Eukaryota</taxon>
        <taxon>Fungi</taxon>
        <taxon>Dikarya</taxon>
        <taxon>Ascomycota</taxon>
        <taxon>Pezizomycotina</taxon>
        <taxon>Sordariomycetes</taxon>
        <taxon>Xylariomycetidae</taxon>
        <taxon>Xylariales</taxon>
        <taxon>Xylariaceae</taxon>
        <taxon>Xylaria</taxon>
    </lineage>
</organism>
<sequence>MPPLPAAWPEFEPAPPVLSSCAARRFEPCAPQPPERKKLGGGPVNVPRRLLRPDAGRPPAGPVDEYEPCRDGAGFMCSRSYFARFVGEERIE</sequence>
<dbReference type="AlphaFoldDB" id="A0AAN7Z6L9"/>
<accession>A0AAN7Z6L9</accession>
<reference evidence="2 3" key="1">
    <citation type="submission" date="2023-10" db="EMBL/GenBank/DDBJ databases">
        <title>Draft genome sequence of Xylaria bambusicola isolate GMP-LS, the root and basal stem rot pathogen of sugarcane in Indonesia.</title>
        <authorList>
            <person name="Selvaraj P."/>
            <person name="Muralishankar V."/>
            <person name="Muruganantham S."/>
            <person name="Sp S."/>
            <person name="Haryani S."/>
            <person name="Lau K.J.X."/>
            <person name="Naqvi N.I."/>
        </authorList>
    </citation>
    <scope>NUCLEOTIDE SEQUENCE [LARGE SCALE GENOMIC DNA]</scope>
    <source>
        <strain evidence="2">GMP-LS</strain>
    </source>
</reference>
<comment type="caution">
    <text evidence="2">The sequence shown here is derived from an EMBL/GenBank/DDBJ whole genome shotgun (WGS) entry which is preliminary data.</text>
</comment>
<keyword evidence="3" id="KW-1185">Reference proteome</keyword>
<proteinExistence type="predicted"/>
<evidence type="ECO:0000256" key="1">
    <source>
        <dbReference type="SAM" id="MobiDB-lite"/>
    </source>
</evidence>
<name>A0AAN7Z6L9_9PEZI</name>
<gene>
    <name evidence="2" type="ORF">RRF57_007861</name>
</gene>
<evidence type="ECO:0000313" key="3">
    <source>
        <dbReference type="Proteomes" id="UP001305414"/>
    </source>
</evidence>
<evidence type="ECO:0000313" key="2">
    <source>
        <dbReference type="EMBL" id="KAK5632147.1"/>
    </source>
</evidence>
<feature type="region of interest" description="Disordered" evidence="1">
    <location>
        <begin position="29"/>
        <end position="65"/>
    </location>
</feature>